<reference evidence="1" key="1">
    <citation type="journal article" date="2020" name="mSystems">
        <title>Genome- and Community-Level Interaction Insights into Carbon Utilization and Element Cycling Functions of Hydrothermarchaeota in Hydrothermal Sediment.</title>
        <authorList>
            <person name="Zhou Z."/>
            <person name="Liu Y."/>
            <person name="Xu W."/>
            <person name="Pan J."/>
            <person name="Luo Z.H."/>
            <person name="Li M."/>
        </authorList>
    </citation>
    <scope>NUCLEOTIDE SEQUENCE [LARGE SCALE GENOMIC DNA]</scope>
    <source>
        <strain evidence="1">HyVt-28</strain>
    </source>
</reference>
<dbReference type="EMBL" id="DRDR01000074">
    <property type="protein sequence ID" value="HDL60148.1"/>
    <property type="molecule type" value="Genomic_DNA"/>
</dbReference>
<dbReference type="Pfam" id="PF07900">
    <property type="entry name" value="DUF1670"/>
    <property type="match status" value="1"/>
</dbReference>
<dbReference type="Proteomes" id="UP000886381">
    <property type="component" value="Unassembled WGS sequence"/>
</dbReference>
<sequence length="123" mass="13705">AESVPQKEIRKSAIARMLREADKQGGTLAETDLSLILSCSNMTIHENITEYERENNVVLPRRGTAHDLGRSTTHKKIICEKSLRAKKKLRRTSQGKFITVPAPSIDISAISTVCDSALRKDCR</sequence>
<dbReference type="InterPro" id="IPR012872">
    <property type="entry name" value="DUF1670"/>
</dbReference>
<dbReference type="AlphaFoldDB" id="A0A7V0LTT3"/>
<name>A0A7V0LTT3_UNCW3</name>
<proteinExistence type="predicted"/>
<gene>
    <name evidence="1" type="ORF">ENH14_01700</name>
</gene>
<protein>
    <submittedName>
        <fullName evidence="1">DUF1670 domain-containing protein</fullName>
    </submittedName>
</protein>
<feature type="non-terminal residue" evidence="1">
    <location>
        <position position="1"/>
    </location>
</feature>
<evidence type="ECO:0000313" key="1">
    <source>
        <dbReference type="EMBL" id="HDL60148.1"/>
    </source>
</evidence>
<organism evidence="1">
    <name type="scientific">candidate division WOR-3 bacterium</name>
    <dbReference type="NCBI Taxonomy" id="2052148"/>
    <lineage>
        <taxon>Bacteria</taxon>
        <taxon>Bacteria division WOR-3</taxon>
    </lineage>
</organism>
<accession>A0A7V0LTT3</accession>
<comment type="caution">
    <text evidence="1">The sequence shown here is derived from an EMBL/GenBank/DDBJ whole genome shotgun (WGS) entry which is preliminary data.</text>
</comment>